<comment type="caution">
    <text evidence="1">The sequence shown here is derived from an EMBL/GenBank/DDBJ whole genome shotgun (WGS) entry which is preliminary data.</text>
</comment>
<dbReference type="OrthoDB" id="5962691at2759"/>
<keyword evidence="2" id="KW-1185">Reference proteome</keyword>
<sequence>MMLGYLKGQGLTVTRERERVRSALKNTDPIGTAKRWGCTVDRRIYSVSCPKSLWHIDAYHKLIRFVKHTF</sequence>
<organism evidence="1 2">
    <name type="scientific">Holothuria leucospilota</name>
    <name type="common">Black long sea cucumber</name>
    <name type="synonym">Mertensiothuria leucospilota</name>
    <dbReference type="NCBI Taxonomy" id="206669"/>
    <lineage>
        <taxon>Eukaryota</taxon>
        <taxon>Metazoa</taxon>
        <taxon>Echinodermata</taxon>
        <taxon>Eleutherozoa</taxon>
        <taxon>Echinozoa</taxon>
        <taxon>Holothuroidea</taxon>
        <taxon>Aspidochirotacea</taxon>
        <taxon>Aspidochirotida</taxon>
        <taxon>Holothuriidae</taxon>
        <taxon>Holothuria</taxon>
    </lineage>
</organism>
<dbReference type="Proteomes" id="UP001152320">
    <property type="component" value="Unassembled WGS sequence"/>
</dbReference>
<gene>
    <name evidence="1" type="ORF">HOLleu_42446</name>
</gene>
<accession>A0A9Q0YI73</accession>
<evidence type="ECO:0000313" key="2">
    <source>
        <dbReference type="Proteomes" id="UP001152320"/>
    </source>
</evidence>
<evidence type="ECO:0000313" key="1">
    <source>
        <dbReference type="EMBL" id="KAJ8019156.1"/>
    </source>
</evidence>
<protein>
    <submittedName>
        <fullName evidence="1">Uncharacterized protein</fullName>
    </submittedName>
</protein>
<proteinExistence type="predicted"/>
<reference evidence="1" key="1">
    <citation type="submission" date="2021-10" db="EMBL/GenBank/DDBJ databases">
        <title>Tropical sea cucumber genome reveals ecological adaptation and Cuvierian tubules defense mechanism.</title>
        <authorList>
            <person name="Chen T."/>
        </authorList>
    </citation>
    <scope>NUCLEOTIDE SEQUENCE</scope>
    <source>
        <strain evidence="1">Nanhai2018</strain>
        <tissue evidence="1">Muscle</tissue>
    </source>
</reference>
<name>A0A9Q0YI73_HOLLE</name>
<dbReference type="AlphaFoldDB" id="A0A9Q0YI73"/>
<dbReference type="EMBL" id="JAIZAY010000074">
    <property type="protein sequence ID" value="KAJ8019156.1"/>
    <property type="molecule type" value="Genomic_DNA"/>
</dbReference>
<dbReference type="PANTHER" id="PTHR46791">
    <property type="entry name" value="EXPRESSED PROTEIN"/>
    <property type="match status" value="1"/>
</dbReference>
<dbReference type="PANTHER" id="PTHR46791:SF5">
    <property type="entry name" value="CLR5 DOMAIN-CONTAINING PROTEIN-RELATED"/>
    <property type="match status" value="1"/>
</dbReference>